<dbReference type="CDD" id="cd18083">
    <property type="entry name" value="aTrm56-like"/>
    <property type="match status" value="1"/>
</dbReference>
<dbReference type="SUPFAM" id="SSF75217">
    <property type="entry name" value="alpha/beta knot"/>
    <property type="match status" value="1"/>
</dbReference>
<dbReference type="Pfam" id="PF01994">
    <property type="entry name" value="Trm56"/>
    <property type="match status" value="1"/>
</dbReference>
<evidence type="ECO:0000256" key="3">
    <source>
        <dbReference type="ARBA" id="ARBA00010324"/>
    </source>
</evidence>
<accession>Q2QAM0</accession>
<evidence type="ECO:0000256" key="8">
    <source>
        <dbReference type="ARBA" id="ARBA00022603"/>
    </source>
</evidence>
<dbReference type="GO" id="GO:0106059">
    <property type="term" value="F:tRNA (cytidine(56)-2'-O)-methyltransferase activity"/>
    <property type="evidence" value="ECO:0007669"/>
    <property type="project" value="UniProtKB-EC"/>
</dbReference>
<comment type="subcellular location">
    <subcellularLocation>
        <location evidence="2 14">Cytoplasm</location>
    </subcellularLocation>
</comment>
<evidence type="ECO:0000256" key="2">
    <source>
        <dbReference type="ARBA" id="ARBA00004496"/>
    </source>
</evidence>
<evidence type="ECO:0000256" key="5">
    <source>
        <dbReference type="ARBA" id="ARBA00012624"/>
    </source>
</evidence>
<sequence>MRPEITVVRLGHRQQRDKRITSHLGLTARAMGASHFVLCGDDDDKVLGTLVDVTETFGGHFTAEHHSKPLGYLRHFAKQGGQIVHLTMYGEDFESTTPKIPTDAPIAVVVGGAKVPGEIYKLANYNIAVGHQPHSEVAALALFLSELMGGVAGSEQFPGARLEVKPHPSGKVVIDHEEDSHTSQ</sequence>
<dbReference type="PIRSF" id="PIRSF016123">
    <property type="entry name" value="UCP016123"/>
    <property type="match status" value="1"/>
</dbReference>
<evidence type="ECO:0000256" key="12">
    <source>
        <dbReference type="ARBA" id="ARBA00029826"/>
    </source>
</evidence>
<reference evidence="16" key="1">
    <citation type="journal article" date="2006" name="Nature">
        <title>Proteorhodopsin lateral gene transfer between marine planktonic Bacteria and Archaea.</title>
        <authorList>
            <person name="Frigaard N.U."/>
            <person name="Martinez A."/>
            <person name="Mincer T.J."/>
            <person name="DeLong E.F."/>
        </authorList>
    </citation>
    <scope>NUCLEOTIDE SEQUENCE</scope>
</reference>
<comment type="function">
    <text evidence="1 14">Specifically catalyzes the AdoMet-dependent 2'-O-ribose methylation of cytidine at position 56 in tRNAs.</text>
</comment>
<proteinExistence type="inferred from homology"/>
<evidence type="ECO:0000256" key="13">
    <source>
        <dbReference type="ARBA" id="ARBA00047792"/>
    </source>
</evidence>
<dbReference type="GO" id="GO:0002128">
    <property type="term" value="P:tRNA nucleoside ribose methylation"/>
    <property type="evidence" value="ECO:0007669"/>
    <property type="project" value="UniProtKB-UniRule"/>
</dbReference>
<dbReference type="GO" id="GO:0005737">
    <property type="term" value="C:cytoplasm"/>
    <property type="evidence" value="ECO:0007669"/>
    <property type="project" value="UniProtKB-SubCell"/>
</dbReference>
<organism evidence="16">
    <name type="scientific">uncultured marine group II euryarchaeote HF70_39H11</name>
    <dbReference type="NCBI Taxonomy" id="347541"/>
    <lineage>
        <taxon>Archaea</taxon>
        <taxon>Methanobacteriati</taxon>
        <taxon>Thermoplasmatota</taxon>
        <taxon>Candidatus Poseidoniia</taxon>
        <taxon>Candidatus Poseidoniales</taxon>
        <taxon>environmental samples</taxon>
    </lineage>
</organism>
<feature type="binding site" evidence="14">
    <location>
        <position position="86"/>
    </location>
    <ligand>
        <name>S-adenosyl-L-methionine</name>
        <dbReference type="ChEBI" id="CHEBI:59789"/>
    </ligand>
</feature>
<keyword evidence="7 14" id="KW-0963">Cytoplasm</keyword>
<dbReference type="Gene3D" id="3.40.1280.10">
    <property type="match status" value="1"/>
</dbReference>
<dbReference type="EC" id="2.1.1.206" evidence="5 14"/>
<feature type="region of interest" description="Disordered" evidence="15">
    <location>
        <begin position="161"/>
        <end position="184"/>
    </location>
</feature>
<keyword evidence="11 14" id="KW-0819">tRNA processing</keyword>
<dbReference type="PANTHER" id="PTHR42197">
    <property type="entry name" value="TRNA (CYTIDINE(56)-2'-O)-METHYLTRANSFERASE"/>
    <property type="match status" value="1"/>
</dbReference>
<keyword evidence="10 14" id="KW-0949">S-adenosyl-L-methionine</keyword>
<comment type="caution">
    <text evidence="14">Lacks conserved residue(s) required for the propagation of feature annotation.</text>
</comment>
<dbReference type="EMBL" id="DQ156349">
    <property type="protein sequence ID" value="ABA61426.1"/>
    <property type="molecule type" value="Genomic_DNA"/>
</dbReference>
<evidence type="ECO:0000256" key="1">
    <source>
        <dbReference type="ARBA" id="ARBA00003959"/>
    </source>
</evidence>
<name>Q2QAM0_9ARCH</name>
<evidence type="ECO:0000313" key="16">
    <source>
        <dbReference type="EMBL" id="ABA61426.1"/>
    </source>
</evidence>
<evidence type="ECO:0000256" key="15">
    <source>
        <dbReference type="SAM" id="MobiDB-lite"/>
    </source>
</evidence>
<comment type="similarity">
    <text evidence="3 14">Belongs to the aTrm56 family.</text>
</comment>
<keyword evidence="8 14" id="KW-0489">Methyltransferase</keyword>
<evidence type="ECO:0000256" key="11">
    <source>
        <dbReference type="ARBA" id="ARBA00022694"/>
    </source>
</evidence>
<evidence type="ECO:0000256" key="9">
    <source>
        <dbReference type="ARBA" id="ARBA00022679"/>
    </source>
</evidence>
<comment type="catalytic activity">
    <reaction evidence="13 14">
        <text>cytidine(56) in tRNA + S-adenosyl-L-methionine = 2'-O-methylcytidine(56) in tRNA + S-adenosyl-L-homocysteine + H(+)</text>
        <dbReference type="Rhea" id="RHEA:42968"/>
        <dbReference type="Rhea" id="RHEA-COMP:10308"/>
        <dbReference type="Rhea" id="RHEA-COMP:10309"/>
        <dbReference type="ChEBI" id="CHEBI:15378"/>
        <dbReference type="ChEBI" id="CHEBI:57856"/>
        <dbReference type="ChEBI" id="CHEBI:59789"/>
        <dbReference type="ChEBI" id="CHEBI:74495"/>
        <dbReference type="ChEBI" id="CHEBI:82748"/>
        <dbReference type="EC" id="2.1.1.206"/>
    </reaction>
</comment>
<protein>
    <recommendedName>
        <fullName evidence="6 14">tRNA (cytidine(56)-2'-O)-methyltransferase</fullName>
        <ecNumber evidence="5 14">2.1.1.206</ecNumber>
    </recommendedName>
    <alternativeName>
        <fullName evidence="12 14">tRNA ribose 2'-O-methyltransferase aTrm56</fullName>
    </alternativeName>
</protein>
<evidence type="ECO:0000256" key="14">
    <source>
        <dbReference type="HAMAP-Rule" id="MF_00077"/>
    </source>
</evidence>
<dbReference type="AlphaFoldDB" id="Q2QAM0"/>
<dbReference type="InterPro" id="IPR002845">
    <property type="entry name" value="tRNA_mtfrase_aTrm56"/>
</dbReference>
<keyword evidence="9 14" id="KW-0808">Transferase</keyword>
<dbReference type="InterPro" id="IPR029028">
    <property type="entry name" value="Alpha/beta_knot_MTases"/>
</dbReference>
<dbReference type="PANTHER" id="PTHR42197:SF1">
    <property type="entry name" value="TRNA (CYTIDINE(56)-2'-O)-METHYLTRANSFERASE"/>
    <property type="match status" value="1"/>
</dbReference>
<evidence type="ECO:0000256" key="6">
    <source>
        <dbReference type="ARBA" id="ARBA00013709"/>
    </source>
</evidence>
<evidence type="ECO:0000256" key="7">
    <source>
        <dbReference type="ARBA" id="ARBA00022490"/>
    </source>
</evidence>
<evidence type="ECO:0000256" key="10">
    <source>
        <dbReference type="ARBA" id="ARBA00022691"/>
    </source>
</evidence>
<dbReference type="InterPro" id="IPR029026">
    <property type="entry name" value="tRNA_m1G_MTases_N"/>
</dbReference>
<evidence type="ECO:0000256" key="4">
    <source>
        <dbReference type="ARBA" id="ARBA00011738"/>
    </source>
</evidence>
<feature type="compositionally biased region" description="Basic and acidic residues" evidence="15">
    <location>
        <begin position="173"/>
        <end position="184"/>
    </location>
</feature>
<dbReference type="HAMAP" id="MF_00077">
    <property type="entry name" value="tRNA_methyltr_aTrm56"/>
    <property type="match status" value="1"/>
</dbReference>
<comment type="subunit">
    <text evidence="4 14">Homodimer.</text>
</comment>